<dbReference type="KEGG" id="nwr:E3U44_16790"/>
<evidence type="ECO:0000256" key="8">
    <source>
        <dbReference type="ARBA" id="ARBA00023026"/>
    </source>
</evidence>
<evidence type="ECO:0000256" key="2">
    <source>
        <dbReference type="ARBA" id="ARBA00012438"/>
    </source>
</evidence>
<dbReference type="InterPro" id="IPR013655">
    <property type="entry name" value="PAS_fold_3"/>
</dbReference>
<dbReference type="InterPro" id="IPR029016">
    <property type="entry name" value="GAF-like_dom_sf"/>
</dbReference>
<dbReference type="InterPro" id="IPR000014">
    <property type="entry name" value="PAS"/>
</dbReference>
<protein>
    <recommendedName>
        <fullName evidence="2">histidine kinase</fullName>
        <ecNumber evidence="2">2.7.13.3</ecNumber>
    </recommendedName>
</protein>
<gene>
    <name evidence="11" type="ORF">E3U44_16790</name>
</gene>
<dbReference type="EMBL" id="CP038033">
    <property type="protein sequence ID" value="QBQ56629.1"/>
    <property type="molecule type" value="Genomic_DNA"/>
</dbReference>
<reference evidence="11 12" key="1">
    <citation type="submission" date="2019-03" db="EMBL/GenBank/DDBJ databases">
        <title>The genome sequence of Nitrosococcus wardiae strain D1FHST reveals the archetypal metabolic capacity of ammonia-oxidizing Gammaproteobacteria.</title>
        <authorList>
            <person name="Wang L."/>
            <person name="Lim C.K."/>
            <person name="Hanson T.E."/>
            <person name="Dang H."/>
            <person name="Klotz M.G."/>
        </authorList>
    </citation>
    <scope>NUCLEOTIDE SEQUENCE [LARGE SCALE GENOMIC DNA]</scope>
    <source>
        <strain evidence="11 12">D1FHS</strain>
    </source>
</reference>
<comment type="catalytic activity">
    <reaction evidence="1">
        <text>ATP + protein L-histidine = ADP + protein N-phospho-L-histidine.</text>
        <dbReference type="EC" id="2.7.13.3"/>
    </reaction>
</comment>
<keyword evidence="4" id="KW-0808">Transferase</keyword>
<dbReference type="AlphaFoldDB" id="A0A4P7C4B4"/>
<keyword evidence="8" id="KW-0843">Virulence</keyword>
<evidence type="ECO:0000313" key="12">
    <source>
        <dbReference type="Proteomes" id="UP000294325"/>
    </source>
</evidence>
<dbReference type="InterPro" id="IPR035965">
    <property type="entry name" value="PAS-like_dom_sf"/>
</dbReference>
<name>A0A4P7C4B4_9GAMM</name>
<evidence type="ECO:0000256" key="1">
    <source>
        <dbReference type="ARBA" id="ARBA00000085"/>
    </source>
</evidence>
<dbReference type="OrthoDB" id="9808408at2"/>
<dbReference type="Gene3D" id="3.30.565.10">
    <property type="entry name" value="Histidine kinase-like ATPase, C-terminal domain"/>
    <property type="match status" value="1"/>
</dbReference>
<evidence type="ECO:0000313" key="11">
    <source>
        <dbReference type="EMBL" id="QBQ56629.1"/>
    </source>
</evidence>
<sequence length="497" mass="55718">MCRGEGWFDGAVRVLERLGKEFTLSRVYLAENLTKQTFELGVSIRAEWPKSGCSWPIDEQKKRNYWWGEINLWWESLAQKGLLSAPINDFPREARAVLGSADGGTLLAVLLVVEGKPWGFLACYEPLERCWTSEETTVLRLVAGILAATIERSNKLTQRTKRRERLAELVEEIPEIFWAVEGNRLKLLYASPSFERMWGCSQEEITSDPLGFLKNACAEEGDYAEDVFDFNFLRKQKEVSIHEKQFRVLVPGGHTRWISMRYSILMEETEGTGLIIGLATDITEYKQQERRWLTQRESLIREVHHRIKNHLQGLMGLLQQHIHHSPELAQPMQAAISQIAAVAAIHGLQAMNKGGRIKLDKTVKAICHNAGKIAHCPIHFNIVSLDAPAVIVEQEAVPVALIVNELVLNACKHRASDSGEIRVWVTARIPEKSAELLIRNEKAQLNKEFDFASGQGLGTGLGLVKSLLPPVGARLSIKERAGGVEASFELSPPVLQA</sequence>
<dbReference type="SUPFAM" id="SSF55785">
    <property type="entry name" value="PYP-like sensor domain (PAS domain)"/>
    <property type="match status" value="1"/>
</dbReference>
<evidence type="ECO:0000256" key="6">
    <source>
        <dbReference type="ARBA" id="ARBA00022777"/>
    </source>
</evidence>
<keyword evidence="6" id="KW-0418">Kinase</keyword>
<dbReference type="SUPFAM" id="SSF55874">
    <property type="entry name" value="ATPase domain of HSP90 chaperone/DNA topoisomerase II/histidine kinase"/>
    <property type="match status" value="1"/>
</dbReference>
<dbReference type="NCBIfam" id="TIGR00229">
    <property type="entry name" value="sensory_box"/>
    <property type="match status" value="1"/>
</dbReference>
<dbReference type="InterPro" id="IPR011495">
    <property type="entry name" value="Sig_transdc_His_kin_sub2_dim/P"/>
</dbReference>
<dbReference type="PROSITE" id="PS50113">
    <property type="entry name" value="PAC"/>
    <property type="match status" value="1"/>
</dbReference>
<evidence type="ECO:0000259" key="9">
    <source>
        <dbReference type="PROSITE" id="PS50112"/>
    </source>
</evidence>
<keyword evidence="7" id="KW-0067">ATP-binding</keyword>
<dbReference type="CDD" id="cd00130">
    <property type="entry name" value="PAS"/>
    <property type="match status" value="1"/>
</dbReference>
<dbReference type="Pfam" id="PF07568">
    <property type="entry name" value="HisKA_2"/>
    <property type="match status" value="1"/>
</dbReference>
<dbReference type="Gene3D" id="3.30.450.40">
    <property type="match status" value="1"/>
</dbReference>
<evidence type="ECO:0000259" key="10">
    <source>
        <dbReference type="PROSITE" id="PS50113"/>
    </source>
</evidence>
<feature type="domain" description="PAS" evidence="9">
    <location>
        <begin position="162"/>
        <end position="205"/>
    </location>
</feature>
<dbReference type="Gene3D" id="3.30.450.20">
    <property type="entry name" value="PAS domain"/>
    <property type="match status" value="1"/>
</dbReference>
<dbReference type="GO" id="GO:0004673">
    <property type="term" value="F:protein histidine kinase activity"/>
    <property type="evidence" value="ECO:0007669"/>
    <property type="project" value="UniProtKB-EC"/>
</dbReference>
<evidence type="ECO:0000256" key="5">
    <source>
        <dbReference type="ARBA" id="ARBA00022741"/>
    </source>
</evidence>
<proteinExistence type="predicted"/>
<evidence type="ECO:0000256" key="4">
    <source>
        <dbReference type="ARBA" id="ARBA00022679"/>
    </source>
</evidence>
<accession>A0A4P7C4B4</accession>
<dbReference type="SUPFAM" id="SSF55781">
    <property type="entry name" value="GAF domain-like"/>
    <property type="match status" value="1"/>
</dbReference>
<dbReference type="PANTHER" id="PTHR41523">
    <property type="entry name" value="TWO-COMPONENT SYSTEM SENSOR PROTEIN"/>
    <property type="match status" value="1"/>
</dbReference>
<dbReference type="PANTHER" id="PTHR41523:SF8">
    <property type="entry name" value="ETHYLENE RESPONSE SENSOR PROTEIN"/>
    <property type="match status" value="1"/>
</dbReference>
<feature type="domain" description="PAC" evidence="10">
    <location>
        <begin position="242"/>
        <end position="294"/>
    </location>
</feature>
<dbReference type="InterPro" id="IPR000700">
    <property type="entry name" value="PAS-assoc_C"/>
</dbReference>
<dbReference type="InterPro" id="IPR036890">
    <property type="entry name" value="HATPase_C_sf"/>
</dbReference>
<dbReference type="Pfam" id="PF08447">
    <property type="entry name" value="PAS_3"/>
    <property type="match status" value="1"/>
</dbReference>
<organism evidence="11 12">
    <name type="scientific">Nitrosococcus wardiae</name>
    <dbReference type="NCBI Taxonomy" id="1814290"/>
    <lineage>
        <taxon>Bacteria</taxon>
        <taxon>Pseudomonadati</taxon>
        <taxon>Pseudomonadota</taxon>
        <taxon>Gammaproteobacteria</taxon>
        <taxon>Chromatiales</taxon>
        <taxon>Chromatiaceae</taxon>
        <taxon>Nitrosococcus</taxon>
    </lineage>
</organism>
<dbReference type="EC" id="2.7.13.3" evidence="2"/>
<evidence type="ECO:0000256" key="3">
    <source>
        <dbReference type="ARBA" id="ARBA00022553"/>
    </source>
</evidence>
<keyword evidence="5" id="KW-0547">Nucleotide-binding</keyword>
<dbReference type="PROSITE" id="PS50112">
    <property type="entry name" value="PAS"/>
    <property type="match status" value="1"/>
</dbReference>
<dbReference type="GO" id="GO:0005524">
    <property type="term" value="F:ATP binding"/>
    <property type="evidence" value="ECO:0007669"/>
    <property type="project" value="UniProtKB-KW"/>
</dbReference>
<evidence type="ECO:0000256" key="7">
    <source>
        <dbReference type="ARBA" id="ARBA00022840"/>
    </source>
</evidence>
<keyword evidence="12" id="KW-1185">Reference proteome</keyword>
<dbReference type="Proteomes" id="UP000294325">
    <property type="component" value="Chromosome"/>
</dbReference>
<keyword evidence="3" id="KW-0597">Phosphoprotein</keyword>